<evidence type="ECO:0000256" key="1">
    <source>
        <dbReference type="ARBA" id="ARBA00022723"/>
    </source>
</evidence>
<sequence>MLVLVVVAVILFFYREQNAFSTTFYRLTTHKFHSTQGQIRIVQLSDLHSKTFGRKNKRLINKIKRLNPDLIFATGDLISSTDTNGGAFLDLIDGLKGQYPIFYIEGNHETTARYDQMNNESGWYDDFLRQLKEKGICRLDNAYQQVEVNGEELFIYGLTLPLTHYKAVPQAIKDRANHREITDLSEVFSPLRLESINILLAHSPFLATLYEKHGFDYTYSGHVHGGILRLPFVGGVLSPERKFFPTYSCGIYSMNRMTLIVSRGLGKLRLFNRPHLVVVDLVADPNKPRHPKG</sequence>
<keyword evidence="1" id="KW-0479">Metal-binding</keyword>
<dbReference type="InterPro" id="IPR051158">
    <property type="entry name" value="Metallophosphoesterase_sf"/>
</dbReference>
<dbReference type="EMBL" id="AP028127">
    <property type="protein sequence ID" value="BEH90889.1"/>
    <property type="molecule type" value="Genomic_DNA"/>
</dbReference>
<dbReference type="SUPFAM" id="SSF56300">
    <property type="entry name" value="Metallo-dependent phosphatases"/>
    <property type="match status" value="1"/>
</dbReference>
<name>A0ABM8IIM7_9FIRM</name>
<organism evidence="4 5">
    <name type="scientific">Turicibacter faecis</name>
    <dbReference type="NCBI Taxonomy" id="2963365"/>
    <lineage>
        <taxon>Bacteria</taxon>
        <taxon>Bacillati</taxon>
        <taxon>Bacillota</taxon>
        <taxon>Erysipelotrichia</taxon>
        <taxon>Erysipelotrichales</taxon>
        <taxon>Turicibacteraceae</taxon>
        <taxon>Turicibacter</taxon>
    </lineage>
</organism>
<dbReference type="RefSeq" id="WP_161831368.1">
    <property type="nucleotide sequence ID" value="NZ_AP028127.1"/>
</dbReference>
<reference evidence="4" key="1">
    <citation type="journal article" date="2024" name="Int. J. Syst. Evol. Microbiol.">
        <title>Turicibacter faecis sp. nov., isolated from faeces of heart failure mouse model.</title>
        <authorList>
            <person name="Imamura Y."/>
            <person name="Motooka D."/>
            <person name="Nakajima Y."/>
            <person name="Ito S."/>
            <person name="Kitakaze M."/>
            <person name="Iida T."/>
            <person name="Nakamura S."/>
        </authorList>
    </citation>
    <scope>NUCLEOTIDE SEQUENCE</scope>
    <source>
        <strain evidence="4">TC023</strain>
    </source>
</reference>
<accession>A0ABM8IIM7</accession>
<dbReference type="InterPro" id="IPR029052">
    <property type="entry name" value="Metallo-depent_PP-like"/>
</dbReference>
<proteinExistence type="predicted"/>
<evidence type="ECO:0000313" key="5">
    <source>
        <dbReference type="Proteomes" id="UP001432099"/>
    </source>
</evidence>
<evidence type="ECO:0000313" key="4">
    <source>
        <dbReference type="EMBL" id="BEH90889.1"/>
    </source>
</evidence>
<dbReference type="Proteomes" id="UP001432099">
    <property type="component" value="Chromosome"/>
</dbReference>
<dbReference type="PANTHER" id="PTHR31302:SF31">
    <property type="entry name" value="PHOSPHODIESTERASE YAEI"/>
    <property type="match status" value="1"/>
</dbReference>
<keyword evidence="5" id="KW-1185">Reference proteome</keyword>
<dbReference type="Pfam" id="PF00149">
    <property type="entry name" value="Metallophos"/>
    <property type="match status" value="1"/>
</dbReference>
<keyword evidence="2" id="KW-0378">Hydrolase</keyword>
<dbReference type="Gene3D" id="3.60.21.10">
    <property type="match status" value="1"/>
</dbReference>
<feature type="domain" description="Calcineurin-like phosphoesterase" evidence="3">
    <location>
        <begin position="39"/>
        <end position="225"/>
    </location>
</feature>
<evidence type="ECO:0000256" key="2">
    <source>
        <dbReference type="ARBA" id="ARBA00022801"/>
    </source>
</evidence>
<evidence type="ECO:0000259" key="3">
    <source>
        <dbReference type="Pfam" id="PF00149"/>
    </source>
</evidence>
<dbReference type="PANTHER" id="PTHR31302">
    <property type="entry name" value="TRANSMEMBRANE PROTEIN WITH METALLOPHOSPHOESTERASE DOMAIN-RELATED"/>
    <property type="match status" value="1"/>
</dbReference>
<protein>
    <submittedName>
        <fullName evidence="4">Phosphoesterase</fullName>
    </submittedName>
</protein>
<dbReference type="InterPro" id="IPR004843">
    <property type="entry name" value="Calcineurin-like_PHP"/>
</dbReference>
<gene>
    <name evidence="4" type="ORF">T23_09910</name>
</gene>